<reference evidence="24" key="1">
    <citation type="journal article" date="2020" name="Microb. Genom.">
        <title>Genetic diversity of clinical and environmental Mucorales isolates obtained from an investigation of mucormycosis cases among solid organ transplant recipients.</title>
        <authorList>
            <person name="Nguyen M.H."/>
            <person name="Kaul D."/>
            <person name="Muto C."/>
            <person name="Cheng S.J."/>
            <person name="Richter R.A."/>
            <person name="Bruno V.M."/>
            <person name="Liu G."/>
            <person name="Beyhan S."/>
            <person name="Sundermann A.J."/>
            <person name="Mounaud S."/>
            <person name="Pasculle A.W."/>
            <person name="Nierman W.C."/>
            <person name="Driscoll E."/>
            <person name="Cumbie R."/>
            <person name="Clancy C.J."/>
            <person name="Dupont C.L."/>
        </authorList>
    </citation>
    <scope>NUCLEOTIDE SEQUENCE</scope>
    <source>
        <strain evidence="24">GL11</strain>
    </source>
</reference>
<dbReference type="GO" id="GO:0016787">
    <property type="term" value="F:hydrolase activity"/>
    <property type="evidence" value="ECO:0007669"/>
    <property type="project" value="UniProtKB-KW"/>
</dbReference>
<gene>
    <name evidence="24" type="ORF">G6F64_009096</name>
</gene>
<organism evidence="24 25">
    <name type="scientific">Rhizopus oryzae</name>
    <name type="common">Mucormycosis agent</name>
    <name type="synonym">Rhizopus arrhizus var. delemar</name>
    <dbReference type="NCBI Taxonomy" id="64495"/>
    <lineage>
        <taxon>Eukaryota</taxon>
        <taxon>Fungi</taxon>
        <taxon>Fungi incertae sedis</taxon>
        <taxon>Mucoromycota</taxon>
        <taxon>Mucoromycotina</taxon>
        <taxon>Mucoromycetes</taxon>
        <taxon>Mucorales</taxon>
        <taxon>Mucorineae</taxon>
        <taxon>Rhizopodaceae</taxon>
        <taxon>Rhizopus</taxon>
    </lineage>
</organism>
<evidence type="ECO:0000256" key="7">
    <source>
        <dbReference type="ARBA" id="ARBA00022806"/>
    </source>
</evidence>
<keyword evidence="5 16" id="KW-0863">Zinc-finger</keyword>
<feature type="region of interest" description="Disordered" evidence="19">
    <location>
        <begin position="653"/>
        <end position="715"/>
    </location>
</feature>
<evidence type="ECO:0000256" key="17">
    <source>
        <dbReference type="PROSITE-ProRule" id="PRU00552"/>
    </source>
</evidence>
<proteinExistence type="inferred from homology"/>
<accession>A0A9P6X3H2</accession>
<keyword evidence="9 18" id="KW-0067">ATP-binding</keyword>
<dbReference type="FunFam" id="3.40.50.300:FF:000397">
    <property type="entry name" value="Probable ATP-dependent RNA helicase DDX4"/>
    <property type="match status" value="1"/>
</dbReference>
<evidence type="ECO:0000313" key="24">
    <source>
        <dbReference type="EMBL" id="KAG1304570.1"/>
    </source>
</evidence>
<comment type="caution">
    <text evidence="24">The sequence shown here is derived from an EMBL/GenBank/DDBJ whole genome shotgun (WGS) entry which is preliminary data.</text>
</comment>
<dbReference type="InterPro" id="IPR044763">
    <property type="entry name" value="Ded1/Dbp1_DEADc"/>
</dbReference>
<dbReference type="PROSITE" id="PS51195">
    <property type="entry name" value="Q_MOTIF"/>
    <property type="match status" value="1"/>
</dbReference>
<keyword evidence="2" id="KW-0648">Protein biosynthesis</keyword>
<evidence type="ECO:0000256" key="13">
    <source>
        <dbReference type="ARBA" id="ARBA00024405"/>
    </source>
</evidence>
<dbReference type="Pfam" id="PF00271">
    <property type="entry name" value="Helicase_C"/>
    <property type="match status" value="1"/>
</dbReference>
<protein>
    <recommendedName>
        <fullName evidence="12">ATP-dependent RNA helicase DED1</fullName>
        <ecNumber evidence="1">3.6.4.13</ecNumber>
    </recommendedName>
    <alternativeName>
        <fullName evidence="13">ATP-dependent RNA helicase ded1</fullName>
    </alternativeName>
</protein>
<evidence type="ECO:0000256" key="14">
    <source>
        <dbReference type="ARBA" id="ARBA00025161"/>
    </source>
</evidence>
<dbReference type="InterPro" id="IPR027417">
    <property type="entry name" value="P-loop_NTPase"/>
</dbReference>
<feature type="domain" description="RanBP2-type" evidence="20">
    <location>
        <begin position="612"/>
        <end position="641"/>
    </location>
</feature>
<dbReference type="FunFam" id="3.40.50.300:FF:000008">
    <property type="entry name" value="ATP-dependent RNA helicase RhlB"/>
    <property type="match status" value="1"/>
</dbReference>
<dbReference type="EMBL" id="JAANQT010001599">
    <property type="protein sequence ID" value="KAG1304570.1"/>
    <property type="molecule type" value="Genomic_DNA"/>
</dbReference>
<evidence type="ECO:0000256" key="18">
    <source>
        <dbReference type="RuleBase" id="RU000492"/>
    </source>
</evidence>
<evidence type="ECO:0000259" key="21">
    <source>
        <dbReference type="PROSITE" id="PS51192"/>
    </source>
</evidence>
<evidence type="ECO:0000256" key="19">
    <source>
        <dbReference type="SAM" id="MobiDB-lite"/>
    </source>
</evidence>
<dbReference type="Gene3D" id="3.40.50.300">
    <property type="entry name" value="P-loop containing nucleotide triphosphate hydrolases"/>
    <property type="match status" value="2"/>
</dbReference>
<evidence type="ECO:0000256" key="9">
    <source>
        <dbReference type="ARBA" id="ARBA00022840"/>
    </source>
</evidence>
<dbReference type="PANTHER" id="PTHR47958">
    <property type="entry name" value="ATP-DEPENDENT RNA HELICASE DBP3"/>
    <property type="match status" value="1"/>
</dbReference>
<evidence type="ECO:0000256" key="12">
    <source>
        <dbReference type="ARBA" id="ARBA00024397"/>
    </source>
</evidence>
<evidence type="ECO:0000259" key="20">
    <source>
        <dbReference type="PROSITE" id="PS50199"/>
    </source>
</evidence>
<evidence type="ECO:0000256" key="10">
    <source>
        <dbReference type="ARBA" id="ARBA00022884"/>
    </source>
</evidence>
<keyword evidence="10" id="KW-0694">RNA-binding</keyword>
<dbReference type="AlphaFoldDB" id="A0A9P6X3H2"/>
<comment type="catalytic activity">
    <reaction evidence="15">
        <text>ATP + H2O = ADP + phosphate + H(+)</text>
        <dbReference type="Rhea" id="RHEA:13065"/>
        <dbReference type="ChEBI" id="CHEBI:15377"/>
        <dbReference type="ChEBI" id="CHEBI:15378"/>
        <dbReference type="ChEBI" id="CHEBI:30616"/>
        <dbReference type="ChEBI" id="CHEBI:43474"/>
        <dbReference type="ChEBI" id="CHEBI:456216"/>
        <dbReference type="EC" id="3.6.4.13"/>
    </reaction>
</comment>
<dbReference type="SUPFAM" id="SSF52540">
    <property type="entry name" value="P-loop containing nucleoside triphosphate hydrolases"/>
    <property type="match status" value="1"/>
</dbReference>
<dbReference type="InterPro" id="IPR011545">
    <property type="entry name" value="DEAD/DEAH_box_helicase_dom"/>
</dbReference>
<dbReference type="CDD" id="cd18787">
    <property type="entry name" value="SF2_C_DEAD"/>
    <property type="match status" value="1"/>
</dbReference>
<evidence type="ECO:0000256" key="11">
    <source>
        <dbReference type="ARBA" id="ARBA00024358"/>
    </source>
</evidence>
<dbReference type="EC" id="3.6.4.13" evidence="1"/>
<feature type="short sequence motif" description="Q motif" evidence="17">
    <location>
        <begin position="104"/>
        <end position="132"/>
    </location>
</feature>
<dbReference type="Pfam" id="PF00270">
    <property type="entry name" value="DEAD"/>
    <property type="match status" value="1"/>
</dbReference>
<keyword evidence="7 18" id="KW-0347">Helicase</keyword>
<name>A0A9P6X3H2_RHIOR</name>
<keyword evidence="2" id="KW-0396">Initiation factor</keyword>
<dbReference type="SMART" id="SM00547">
    <property type="entry name" value="ZnF_RBZ"/>
    <property type="match status" value="2"/>
</dbReference>
<evidence type="ECO:0000256" key="2">
    <source>
        <dbReference type="ARBA" id="ARBA00022540"/>
    </source>
</evidence>
<dbReference type="Gene3D" id="4.10.1060.10">
    <property type="entry name" value="Zinc finger, RanBP2-type"/>
    <property type="match status" value="2"/>
</dbReference>
<dbReference type="PROSITE" id="PS51194">
    <property type="entry name" value="HELICASE_CTER"/>
    <property type="match status" value="1"/>
</dbReference>
<sequence>MFGEPASESFGKSTTFTGIPAFSDAPVVSEEQQRAAYRDYQWASNRARYEYNGNAVDENGMAPRNEELEKELFENNEQQGSIDFSKYEKIPVKVERGTAPPPIRNFDEAHLHPVMKENIRLARYTNPTPVQTYSIPIVTSGKDLMACAQTGSGKTAAFLVPTLSALFGKAKELAKPRPAPYETRSYKAEPLVLIVAPTRELCSQIFDECRKFTYRSSLRPCAVYGGTDTFSQIRQLERGCDILAATPGRLMDFIDRGKIGLARVKYLIIDEADRMLDMGFEAIVRAIVQKKGMNPEHQTLLYSATFPRAIRALARDFLRADYLFLKVGRVGGTSTSITQRVIYVSEDQKRETLRNLLNGLPPSRTLIFVETKRSADSLDQFLYERSFPSTSIHGDRTQMEREDALLAFKSGKCPLLVATAVAARGIDIPNVMHVVNYDIPDDIDEYIHRIGRTARVGKSGLATSFYNERSENLAPDLTKLLKECQQEIPDFLQSYVTDDMTFDEDLDDAQVKAPTYAGQEYVPMERNTPGASQGFNNANGTGTSDGAWAENSYGNGGTHGSSGSGARDGWNCPACSVSNYARRTECFKCNESRPEGAGGESGGGSRPPRARRDDDWDCSGCGAVNFASRNECFKCQTPKQGADGGFGEYSSNYNHGNYDQPPDTDVSNFGSTNWDSSSPVAGWGGSGDNNAVVATPVAPSSEWGEPAAHASNSGW</sequence>
<dbReference type="PROSITE" id="PS01358">
    <property type="entry name" value="ZF_RANBP2_1"/>
    <property type="match status" value="2"/>
</dbReference>
<evidence type="ECO:0000256" key="15">
    <source>
        <dbReference type="ARBA" id="ARBA00047984"/>
    </source>
</evidence>
<dbReference type="SMART" id="SM00490">
    <property type="entry name" value="HELICc"/>
    <property type="match status" value="1"/>
</dbReference>
<dbReference type="GO" id="GO:0008270">
    <property type="term" value="F:zinc ion binding"/>
    <property type="evidence" value="ECO:0007669"/>
    <property type="project" value="UniProtKB-KW"/>
</dbReference>
<evidence type="ECO:0000259" key="23">
    <source>
        <dbReference type="PROSITE" id="PS51195"/>
    </source>
</evidence>
<evidence type="ECO:0000259" key="22">
    <source>
        <dbReference type="PROSITE" id="PS51194"/>
    </source>
</evidence>
<evidence type="ECO:0000256" key="16">
    <source>
        <dbReference type="PROSITE-ProRule" id="PRU00322"/>
    </source>
</evidence>
<dbReference type="InterPro" id="IPR001650">
    <property type="entry name" value="Helicase_C-like"/>
</dbReference>
<dbReference type="InterPro" id="IPR014014">
    <property type="entry name" value="RNA_helicase_DEAD_Q_motif"/>
</dbReference>
<dbReference type="GO" id="GO:0005524">
    <property type="term" value="F:ATP binding"/>
    <property type="evidence" value="ECO:0007669"/>
    <property type="project" value="UniProtKB-KW"/>
</dbReference>
<evidence type="ECO:0000256" key="6">
    <source>
        <dbReference type="ARBA" id="ARBA00022801"/>
    </source>
</evidence>
<dbReference type="InterPro" id="IPR000629">
    <property type="entry name" value="RNA-helicase_DEAD-box_CS"/>
</dbReference>
<dbReference type="SUPFAM" id="SSF90209">
    <property type="entry name" value="Ran binding protein zinc finger-like"/>
    <property type="match status" value="2"/>
</dbReference>
<evidence type="ECO:0000256" key="4">
    <source>
        <dbReference type="ARBA" id="ARBA00022741"/>
    </source>
</evidence>
<feature type="region of interest" description="Disordered" evidence="19">
    <location>
        <begin position="1"/>
        <end position="28"/>
    </location>
</feature>
<feature type="compositionally biased region" description="Gly residues" evidence="19">
    <location>
        <begin position="596"/>
        <end position="605"/>
    </location>
</feature>
<dbReference type="PROSITE" id="PS51192">
    <property type="entry name" value="HELICASE_ATP_BIND_1"/>
    <property type="match status" value="1"/>
</dbReference>
<dbReference type="PROSITE" id="PS50199">
    <property type="entry name" value="ZF_RANBP2_2"/>
    <property type="match status" value="2"/>
</dbReference>
<dbReference type="GO" id="GO:0003723">
    <property type="term" value="F:RNA binding"/>
    <property type="evidence" value="ECO:0007669"/>
    <property type="project" value="UniProtKB-KW"/>
</dbReference>
<keyword evidence="3" id="KW-0479">Metal-binding</keyword>
<feature type="domain" description="Helicase C-terminal" evidence="22">
    <location>
        <begin position="336"/>
        <end position="496"/>
    </location>
</feature>
<evidence type="ECO:0000256" key="5">
    <source>
        <dbReference type="ARBA" id="ARBA00022771"/>
    </source>
</evidence>
<evidence type="ECO:0000256" key="3">
    <source>
        <dbReference type="ARBA" id="ARBA00022723"/>
    </source>
</evidence>
<keyword evidence="8" id="KW-0862">Zinc</keyword>
<feature type="domain" description="DEAD-box RNA helicase Q" evidence="23">
    <location>
        <begin position="104"/>
        <end position="132"/>
    </location>
</feature>
<dbReference type="InterPro" id="IPR036443">
    <property type="entry name" value="Znf_RanBP2_sf"/>
</dbReference>
<feature type="domain" description="Helicase ATP-binding" evidence="21">
    <location>
        <begin position="135"/>
        <end position="324"/>
    </location>
</feature>
<evidence type="ECO:0000256" key="8">
    <source>
        <dbReference type="ARBA" id="ARBA00022833"/>
    </source>
</evidence>
<dbReference type="InterPro" id="IPR001876">
    <property type="entry name" value="Znf_RanBP2"/>
</dbReference>
<keyword evidence="6 18" id="KW-0378">Hydrolase</keyword>
<dbReference type="GO" id="GO:0003743">
    <property type="term" value="F:translation initiation factor activity"/>
    <property type="evidence" value="ECO:0007669"/>
    <property type="project" value="UniProtKB-KW"/>
</dbReference>
<keyword evidence="25" id="KW-1185">Reference proteome</keyword>
<dbReference type="InterPro" id="IPR014001">
    <property type="entry name" value="Helicase_ATP-bd"/>
</dbReference>
<feature type="region of interest" description="Disordered" evidence="19">
    <location>
        <begin position="591"/>
        <end position="613"/>
    </location>
</feature>
<feature type="compositionally biased region" description="Polar residues" evidence="19">
    <location>
        <begin position="665"/>
        <end position="679"/>
    </location>
</feature>
<dbReference type="CDD" id="cd17967">
    <property type="entry name" value="DEADc_DDX3_DDX4"/>
    <property type="match status" value="1"/>
</dbReference>
<evidence type="ECO:0000256" key="1">
    <source>
        <dbReference type="ARBA" id="ARBA00012552"/>
    </source>
</evidence>
<dbReference type="Proteomes" id="UP000716291">
    <property type="component" value="Unassembled WGS sequence"/>
</dbReference>
<dbReference type="SMART" id="SM00487">
    <property type="entry name" value="DEXDc"/>
    <property type="match status" value="1"/>
</dbReference>
<feature type="domain" description="RanBP2-type" evidence="20">
    <location>
        <begin position="563"/>
        <end position="595"/>
    </location>
</feature>
<dbReference type="GO" id="GO:0003724">
    <property type="term" value="F:RNA helicase activity"/>
    <property type="evidence" value="ECO:0007669"/>
    <property type="project" value="UniProtKB-EC"/>
</dbReference>
<comment type="function">
    <text evidence="14">ATP-binding RNA helicase involved in translation initiation. Remodels RNA in response to ADP and ATP concentrations by facilitating disruption, but also formation of RNA duplexes.</text>
</comment>
<comment type="similarity">
    <text evidence="11">Belongs to the DEAD box helicase family. DDX3/DED1 subfamily.</text>
</comment>
<evidence type="ECO:0000313" key="25">
    <source>
        <dbReference type="Proteomes" id="UP000716291"/>
    </source>
</evidence>
<dbReference type="PROSITE" id="PS00039">
    <property type="entry name" value="DEAD_ATP_HELICASE"/>
    <property type="match status" value="1"/>
</dbReference>
<keyword evidence="4 18" id="KW-0547">Nucleotide-binding</keyword>
<dbReference type="Pfam" id="PF00641">
    <property type="entry name" value="Zn_ribbon_RanBP"/>
    <property type="match status" value="2"/>
</dbReference>